<dbReference type="SUPFAM" id="SSF51735">
    <property type="entry name" value="NAD(P)-binding Rossmann-fold domains"/>
    <property type="match status" value="1"/>
</dbReference>
<dbReference type="PANTHER" id="PTHR43401:SF5">
    <property type="entry name" value="ALCOHOL DEHYDROGENASE-RELATED"/>
    <property type="match status" value="1"/>
</dbReference>
<keyword evidence="3 5" id="KW-0862">Zinc</keyword>
<dbReference type="PANTHER" id="PTHR43401">
    <property type="entry name" value="L-THREONINE 3-DEHYDROGENASE"/>
    <property type="match status" value="1"/>
</dbReference>
<dbReference type="SMART" id="SM00829">
    <property type="entry name" value="PKS_ER"/>
    <property type="match status" value="1"/>
</dbReference>
<dbReference type="Gene3D" id="3.90.180.10">
    <property type="entry name" value="Medium-chain alcohol dehydrogenases, catalytic domain"/>
    <property type="match status" value="1"/>
</dbReference>
<evidence type="ECO:0000313" key="8">
    <source>
        <dbReference type="Proteomes" id="UP001501074"/>
    </source>
</evidence>
<keyword evidence="2 5" id="KW-0479">Metal-binding</keyword>
<evidence type="ECO:0000256" key="1">
    <source>
        <dbReference type="ARBA" id="ARBA00001947"/>
    </source>
</evidence>
<dbReference type="InterPro" id="IPR011032">
    <property type="entry name" value="GroES-like_sf"/>
</dbReference>
<dbReference type="InterPro" id="IPR050129">
    <property type="entry name" value="Zn_alcohol_dh"/>
</dbReference>
<comment type="cofactor">
    <cofactor evidence="1 5">
        <name>Zn(2+)</name>
        <dbReference type="ChEBI" id="CHEBI:29105"/>
    </cofactor>
</comment>
<dbReference type="InterPro" id="IPR020843">
    <property type="entry name" value="ER"/>
</dbReference>
<evidence type="ECO:0000256" key="5">
    <source>
        <dbReference type="RuleBase" id="RU361277"/>
    </source>
</evidence>
<accession>A0ABP6ZYN3</accession>
<dbReference type="EMBL" id="BAAAZO010000006">
    <property type="protein sequence ID" value="GAA3620382.1"/>
    <property type="molecule type" value="Genomic_DNA"/>
</dbReference>
<evidence type="ECO:0000259" key="6">
    <source>
        <dbReference type="SMART" id="SM00829"/>
    </source>
</evidence>
<dbReference type="InterPro" id="IPR013154">
    <property type="entry name" value="ADH-like_N"/>
</dbReference>
<dbReference type="InterPro" id="IPR002328">
    <property type="entry name" value="ADH_Zn_CS"/>
</dbReference>
<keyword evidence="4" id="KW-0560">Oxidoreductase</keyword>
<dbReference type="Proteomes" id="UP001501074">
    <property type="component" value="Unassembled WGS sequence"/>
</dbReference>
<feature type="domain" description="Enoyl reductase (ER)" evidence="6">
    <location>
        <begin position="10"/>
        <end position="344"/>
    </location>
</feature>
<evidence type="ECO:0000256" key="2">
    <source>
        <dbReference type="ARBA" id="ARBA00022723"/>
    </source>
</evidence>
<dbReference type="InterPro" id="IPR013149">
    <property type="entry name" value="ADH-like_C"/>
</dbReference>
<dbReference type="RefSeq" id="WP_231481055.1">
    <property type="nucleotide sequence ID" value="NZ_BAAAZO010000006.1"/>
</dbReference>
<protein>
    <submittedName>
        <fullName evidence="7">Zinc-dependent alcohol dehydrogenase family protein</fullName>
    </submittedName>
</protein>
<name>A0ABP6ZYN3_9ACTN</name>
<dbReference type="SUPFAM" id="SSF50129">
    <property type="entry name" value="GroES-like"/>
    <property type="match status" value="1"/>
</dbReference>
<reference evidence="8" key="1">
    <citation type="journal article" date="2019" name="Int. J. Syst. Evol. Microbiol.">
        <title>The Global Catalogue of Microorganisms (GCM) 10K type strain sequencing project: providing services to taxonomists for standard genome sequencing and annotation.</title>
        <authorList>
            <consortium name="The Broad Institute Genomics Platform"/>
            <consortium name="The Broad Institute Genome Sequencing Center for Infectious Disease"/>
            <person name="Wu L."/>
            <person name="Ma J."/>
        </authorList>
    </citation>
    <scope>NUCLEOTIDE SEQUENCE [LARGE SCALE GENOMIC DNA]</scope>
    <source>
        <strain evidence="8">JCM 16902</strain>
    </source>
</reference>
<evidence type="ECO:0000313" key="7">
    <source>
        <dbReference type="EMBL" id="GAA3620382.1"/>
    </source>
</evidence>
<comment type="similarity">
    <text evidence="5">Belongs to the zinc-containing alcohol dehydrogenase family.</text>
</comment>
<sequence length="348" mass="36079">MLAVVFEAFGEVPGVREVPEPQAPAGGVVVAVEATGLCRSDWHALAGHDDDVRLPHVPGHEFAGRVHAIGEGVTGVEVGQRVTAPFVYACGVCEPCRQGDGQVCLDQRQPGFTRWGSFAQYVVIERAAVNLVPLPDEVPMAVAAVLGCRFGTAFRAVTQVGRVRAGEWVAVHGCGGVGLSAVAVAIAAGARVVAVDVSPGALELALSLGAEKVVDAREVSTDVHHRVRDLTGGGAHVSLDALGSHATCVSSIQSLRTRGRHVQVGLLPPSLGLPPVPMHTVITRELEVLGSHGLAAHAYPQLLAMVASGRLDPSSMITTHLTLEQAGPALAAMAERPPRGVAVIDPRL</sequence>
<evidence type="ECO:0000256" key="3">
    <source>
        <dbReference type="ARBA" id="ARBA00022833"/>
    </source>
</evidence>
<dbReference type="Pfam" id="PF08240">
    <property type="entry name" value="ADH_N"/>
    <property type="match status" value="1"/>
</dbReference>
<keyword evidence="8" id="KW-1185">Reference proteome</keyword>
<dbReference type="InterPro" id="IPR036291">
    <property type="entry name" value="NAD(P)-bd_dom_sf"/>
</dbReference>
<gene>
    <name evidence="7" type="ORF">GCM10022223_41610</name>
</gene>
<comment type="caution">
    <text evidence="7">The sequence shown here is derived from an EMBL/GenBank/DDBJ whole genome shotgun (WGS) entry which is preliminary data.</text>
</comment>
<dbReference type="Pfam" id="PF00107">
    <property type="entry name" value="ADH_zinc_N"/>
    <property type="match status" value="1"/>
</dbReference>
<dbReference type="PROSITE" id="PS00059">
    <property type="entry name" value="ADH_ZINC"/>
    <property type="match status" value="1"/>
</dbReference>
<evidence type="ECO:0000256" key="4">
    <source>
        <dbReference type="ARBA" id="ARBA00023002"/>
    </source>
</evidence>
<proteinExistence type="inferred from homology"/>
<organism evidence="7 8">
    <name type="scientific">Kineosporia mesophila</name>
    <dbReference type="NCBI Taxonomy" id="566012"/>
    <lineage>
        <taxon>Bacteria</taxon>
        <taxon>Bacillati</taxon>
        <taxon>Actinomycetota</taxon>
        <taxon>Actinomycetes</taxon>
        <taxon>Kineosporiales</taxon>
        <taxon>Kineosporiaceae</taxon>
        <taxon>Kineosporia</taxon>
    </lineage>
</organism>